<keyword evidence="3" id="KW-1185">Reference proteome</keyword>
<evidence type="ECO:0000259" key="1">
    <source>
        <dbReference type="Pfam" id="PF00561"/>
    </source>
</evidence>
<dbReference type="AlphaFoldDB" id="A0A265UXS3"/>
<dbReference type="OrthoDB" id="9799612at2"/>
<evidence type="ECO:0000313" key="2">
    <source>
        <dbReference type="EMBL" id="OZV70096.1"/>
    </source>
</evidence>
<sequence>MKLLATTVLYLCLIIMYGQNLKQTDSVKNKVEAAYQAKMVQTSRMNMEYMDFGGKGNALIHIQGIHNASGMENNPMYHQNFLAWREILTEASKYYRVYAPIYRGYGNSDMDGDDIYKVENIAQDILAFMDKLNIESAVFIGRTNSPQVMFHIAENYPNRVDAMVVSDNSMYKAMPIANEEIRDFMYYCSYAALDLGDRAPDIVMPSYDYEPEFYTDKTKKIDIPLYWPYSEQMNIIKMNLQLLNYLQPDNSFIPNDKAKKYFNNLYGDKDLQKRIIDYYITNDPTQNVIDALKRAFGTNLTLQNIDDIEGANFMEKFKKGDEIMMTYLMSLNVDD</sequence>
<dbReference type="SUPFAM" id="SSF53474">
    <property type="entry name" value="alpha/beta-Hydrolases"/>
    <property type="match status" value="1"/>
</dbReference>
<dbReference type="RefSeq" id="WP_094967685.1">
    <property type="nucleotide sequence ID" value="NZ_NGJN01000002.1"/>
</dbReference>
<dbReference type="InterPro" id="IPR000073">
    <property type="entry name" value="AB_hydrolase_1"/>
</dbReference>
<gene>
    <name evidence="2" type="ORF">CA834_05615</name>
</gene>
<protein>
    <recommendedName>
        <fullName evidence="1">AB hydrolase-1 domain-containing protein</fullName>
    </recommendedName>
</protein>
<feature type="domain" description="AB hydrolase-1" evidence="1">
    <location>
        <begin position="80"/>
        <end position="180"/>
    </location>
</feature>
<organism evidence="2 3">
    <name type="scientific">Winogradskyella aurantia</name>
    <dbReference type="NCBI Taxonomy" id="1915063"/>
    <lineage>
        <taxon>Bacteria</taxon>
        <taxon>Pseudomonadati</taxon>
        <taxon>Bacteroidota</taxon>
        <taxon>Flavobacteriia</taxon>
        <taxon>Flavobacteriales</taxon>
        <taxon>Flavobacteriaceae</taxon>
        <taxon>Winogradskyella</taxon>
    </lineage>
</organism>
<dbReference type="Pfam" id="PF00561">
    <property type="entry name" value="Abhydrolase_1"/>
    <property type="match status" value="1"/>
</dbReference>
<dbReference type="PANTHER" id="PTHR43329">
    <property type="entry name" value="EPOXIDE HYDROLASE"/>
    <property type="match status" value="1"/>
</dbReference>
<dbReference type="InterPro" id="IPR029058">
    <property type="entry name" value="AB_hydrolase_fold"/>
</dbReference>
<dbReference type="EMBL" id="NGJN01000002">
    <property type="protein sequence ID" value="OZV70096.1"/>
    <property type="molecule type" value="Genomic_DNA"/>
</dbReference>
<accession>A0A265UXS3</accession>
<comment type="caution">
    <text evidence="2">The sequence shown here is derived from an EMBL/GenBank/DDBJ whole genome shotgun (WGS) entry which is preliminary data.</text>
</comment>
<reference evidence="2 3" key="1">
    <citation type="submission" date="2017-05" db="EMBL/GenBank/DDBJ databases">
        <title>The draft genome sequence of Idiomarina salinarum WNB302.</title>
        <authorList>
            <person name="Sun Y."/>
            <person name="Chen B."/>
            <person name="Du Z."/>
        </authorList>
    </citation>
    <scope>NUCLEOTIDE SEQUENCE [LARGE SCALE GENOMIC DNA]</scope>
    <source>
        <strain evidence="2 3">WNB302</strain>
    </source>
</reference>
<name>A0A265UXS3_9FLAO</name>
<dbReference type="Proteomes" id="UP000216840">
    <property type="component" value="Unassembled WGS sequence"/>
</dbReference>
<dbReference type="Gene3D" id="3.40.50.1820">
    <property type="entry name" value="alpha/beta hydrolase"/>
    <property type="match status" value="1"/>
</dbReference>
<evidence type="ECO:0000313" key="3">
    <source>
        <dbReference type="Proteomes" id="UP000216840"/>
    </source>
</evidence>
<proteinExistence type="predicted"/>